<keyword evidence="2 5" id="KW-0378">Hydrolase</keyword>
<dbReference type="Proteomes" id="UP001596111">
    <property type="component" value="Unassembled WGS sequence"/>
</dbReference>
<evidence type="ECO:0000256" key="4">
    <source>
        <dbReference type="ARBA" id="ARBA00023295"/>
    </source>
</evidence>
<evidence type="ECO:0000313" key="8">
    <source>
        <dbReference type="EMBL" id="MFC5582071.1"/>
    </source>
</evidence>
<dbReference type="Pfam" id="PF14310">
    <property type="entry name" value="Fn3-like"/>
    <property type="match status" value="1"/>
</dbReference>
<protein>
    <submittedName>
        <fullName evidence="8">Beta-glucosidase</fullName>
    </submittedName>
</protein>
<evidence type="ECO:0000259" key="7">
    <source>
        <dbReference type="SMART" id="SM01217"/>
    </source>
</evidence>
<evidence type="ECO:0000256" key="6">
    <source>
        <dbReference type="SAM" id="SignalP"/>
    </source>
</evidence>
<dbReference type="InterPro" id="IPR036962">
    <property type="entry name" value="Glyco_hydro_3_N_sf"/>
</dbReference>
<dbReference type="PANTHER" id="PTHR42715">
    <property type="entry name" value="BETA-GLUCOSIDASE"/>
    <property type="match status" value="1"/>
</dbReference>
<organism evidence="8 9">
    <name type="scientific">Rhodanobacter terrae</name>
    <dbReference type="NCBI Taxonomy" id="418647"/>
    <lineage>
        <taxon>Bacteria</taxon>
        <taxon>Pseudomonadati</taxon>
        <taxon>Pseudomonadota</taxon>
        <taxon>Gammaproteobacteria</taxon>
        <taxon>Lysobacterales</taxon>
        <taxon>Rhodanobacteraceae</taxon>
        <taxon>Rhodanobacter</taxon>
    </lineage>
</organism>
<dbReference type="InterPro" id="IPR017853">
    <property type="entry name" value="GH"/>
</dbReference>
<dbReference type="Pfam" id="PF01915">
    <property type="entry name" value="Glyco_hydro_3_C"/>
    <property type="match status" value="1"/>
</dbReference>
<name>A0ABW0SYD2_9GAMM</name>
<dbReference type="SUPFAM" id="SSF52279">
    <property type="entry name" value="Beta-D-glucan exohydrolase, C-terminal domain"/>
    <property type="match status" value="1"/>
</dbReference>
<dbReference type="InterPro" id="IPR001764">
    <property type="entry name" value="Glyco_hydro_3_N"/>
</dbReference>
<sequence length="733" mass="77606">MKHQNKSALRRAIFASGLAACALAAPARPWSDPGRSPDARARTLVRQLTDAEKFQLIHSLFGEPDAAHKWSMPAGAIGSAGYVPGIPRLGIPAQQQSDAGLGVANPINVRPGDVATALPSGLATAASWDPKIAFAGGAMIGGEAWHKGFNVLLAGGVDLQRDPRNGRNFEYAGEDPLLAGTLVGETVRGIQSQHVLSTVKHYALNDQETARTTIDVRIGERAMRESDLLAFELAIARGRPGSVMCSYNKVNGDWACENDFLLNQVLKKDWRYPGFVMSDWGATHSAAKAANAGLDQESAAEVFDKEVYFDAPLKQALAHGEVSHARLDDMVTRILRSMFAVGLFDHPPQKGPVDVNANLAVAQHALEAGAVLLRNERTLLPLASDLHSIAVIGAHADKGVLAGGGSSMVIPRGGNAVTGLEPATWPGPVTYDPSSPLKAIRAAAGHARVEFASGDDPAAAAALARQAQVAVVFVQQWAAESFDAADLTLPDKQDALVAAVAKANPRTVVVLETNSPVAMPWLDRVGAVLEAWYPGNAGGQAIANLLFGRVNPSGRLPITWPRDLSQLPRPQLPGAVAAPGTPPPATADYAIEGADVGYRWFQRQPLQPLFPFGFGLSYTSFAQGAPQVAVHGGLPRVSVEVRNTGSRAGADVVQIYAQLPGNPIRRLAGFAKVTLAPGQTRTVEVPLEPRLLSEFDMAKRRWIIRGGSYAIYAGRSATDLSAAVRVQLPAQTL</sequence>
<feature type="signal peptide" evidence="6">
    <location>
        <begin position="1"/>
        <end position="24"/>
    </location>
</feature>
<dbReference type="RefSeq" id="WP_377327808.1">
    <property type="nucleotide sequence ID" value="NZ_JBHSNG010000014.1"/>
</dbReference>
<reference evidence="9" key="1">
    <citation type="journal article" date="2019" name="Int. J. Syst. Evol. Microbiol.">
        <title>The Global Catalogue of Microorganisms (GCM) 10K type strain sequencing project: providing services to taxonomists for standard genome sequencing and annotation.</title>
        <authorList>
            <consortium name="The Broad Institute Genomics Platform"/>
            <consortium name="The Broad Institute Genome Sequencing Center for Infectious Disease"/>
            <person name="Wu L."/>
            <person name="Ma J."/>
        </authorList>
    </citation>
    <scope>NUCLEOTIDE SEQUENCE [LARGE SCALE GENOMIC DNA]</scope>
    <source>
        <strain evidence="9">CGMCC 1.13587</strain>
    </source>
</reference>
<evidence type="ECO:0000256" key="5">
    <source>
        <dbReference type="RuleBase" id="RU361161"/>
    </source>
</evidence>
<dbReference type="PRINTS" id="PR00133">
    <property type="entry name" value="GLHYDRLASE3"/>
</dbReference>
<dbReference type="InterPro" id="IPR026891">
    <property type="entry name" value="Fn3-like"/>
</dbReference>
<dbReference type="EMBL" id="JBHSNG010000014">
    <property type="protein sequence ID" value="MFC5582071.1"/>
    <property type="molecule type" value="Genomic_DNA"/>
</dbReference>
<gene>
    <name evidence="8" type="ORF">ACFPPB_13190</name>
</gene>
<proteinExistence type="inferred from homology"/>
<keyword evidence="3" id="KW-0119">Carbohydrate metabolism</keyword>
<feature type="domain" description="Fibronectin type III-like" evidence="7">
    <location>
        <begin position="651"/>
        <end position="717"/>
    </location>
</feature>
<evidence type="ECO:0000256" key="3">
    <source>
        <dbReference type="ARBA" id="ARBA00023277"/>
    </source>
</evidence>
<evidence type="ECO:0000256" key="2">
    <source>
        <dbReference type="ARBA" id="ARBA00022801"/>
    </source>
</evidence>
<dbReference type="InterPro" id="IPR013783">
    <property type="entry name" value="Ig-like_fold"/>
</dbReference>
<keyword evidence="6" id="KW-0732">Signal</keyword>
<accession>A0ABW0SYD2</accession>
<dbReference type="InterPro" id="IPR002772">
    <property type="entry name" value="Glyco_hydro_3_C"/>
</dbReference>
<dbReference type="InterPro" id="IPR050288">
    <property type="entry name" value="Cellulose_deg_GH3"/>
</dbReference>
<dbReference type="InterPro" id="IPR036881">
    <property type="entry name" value="Glyco_hydro_3_C_sf"/>
</dbReference>
<feature type="chain" id="PRO_5045653506" evidence="6">
    <location>
        <begin position="25"/>
        <end position="733"/>
    </location>
</feature>
<dbReference type="PROSITE" id="PS00775">
    <property type="entry name" value="GLYCOSYL_HYDROL_F3"/>
    <property type="match status" value="1"/>
</dbReference>
<dbReference type="InterPro" id="IPR019800">
    <property type="entry name" value="Glyco_hydro_3_AS"/>
</dbReference>
<keyword evidence="9" id="KW-1185">Reference proteome</keyword>
<evidence type="ECO:0000313" key="9">
    <source>
        <dbReference type="Proteomes" id="UP001596111"/>
    </source>
</evidence>
<comment type="caution">
    <text evidence="8">The sequence shown here is derived from an EMBL/GenBank/DDBJ whole genome shotgun (WGS) entry which is preliminary data.</text>
</comment>
<comment type="similarity">
    <text evidence="1 5">Belongs to the glycosyl hydrolase 3 family.</text>
</comment>
<dbReference type="Gene3D" id="3.20.20.300">
    <property type="entry name" value="Glycoside hydrolase, family 3, N-terminal domain"/>
    <property type="match status" value="1"/>
</dbReference>
<dbReference type="PANTHER" id="PTHR42715:SF10">
    <property type="entry name" value="BETA-GLUCOSIDASE"/>
    <property type="match status" value="1"/>
</dbReference>
<evidence type="ECO:0000256" key="1">
    <source>
        <dbReference type="ARBA" id="ARBA00005336"/>
    </source>
</evidence>
<dbReference type="Pfam" id="PF00933">
    <property type="entry name" value="Glyco_hydro_3"/>
    <property type="match status" value="1"/>
</dbReference>
<dbReference type="Gene3D" id="2.60.40.10">
    <property type="entry name" value="Immunoglobulins"/>
    <property type="match status" value="1"/>
</dbReference>
<dbReference type="Gene3D" id="3.40.50.1700">
    <property type="entry name" value="Glycoside hydrolase family 3 C-terminal domain"/>
    <property type="match status" value="1"/>
</dbReference>
<dbReference type="SUPFAM" id="SSF51445">
    <property type="entry name" value="(Trans)glycosidases"/>
    <property type="match status" value="1"/>
</dbReference>
<dbReference type="SMART" id="SM01217">
    <property type="entry name" value="Fn3_like"/>
    <property type="match status" value="1"/>
</dbReference>
<keyword evidence="4 5" id="KW-0326">Glycosidase</keyword>